<evidence type="ECO:0000313" key="3">
    <source>
        <dbReference type="Proteomes" id="UP000231057"/>
    </source>
</evidence>
<dbReference type="KEGG" id="slw:BRW62_07865"/>
<sequence length="211" mass="23536">MDLDFPLECFDNDLSETALAQFLDAEQLGVDTETMGLNIARDRLCLVQICNPAGQVAVVKIGRGQTAAPHLQHLLEHSGITKIFHYARFDLATLRYHLGIRVQPVFCTKIASKIARTYSPRHGLKDLALDMLGVELDKSAQSSDWGNALALRDDQLRYAANDVRYLIPLRQQLLSILVREERLPLVEAALSCLPAIVELDLGGYDRVFEHG</sequence>
<feature type="domain" description="3'-5' exonuclease" evidence="1">
    <location>
        <begin position="10"/>
        <end position="178"/>
    </location>
</feature>
<evidence type="ECO:0000259" key="1">
    <source>
        <dbReference type="SMART" id="SM00474"/>
    </source>
</evidence>
<dbReference type="GO" id="GO:0008408">
    <property type="term" value="F:3'-5' exonuclease activity"/>
    <property type="evidence" value="ECO:0007669"/>
    <property type="project" value="InterPro"/>
</dbReference>
<dbReference type="GO" id="GO:0006139">
    <property type="term" value="P:nucleobase-containing compound metabolic process"/>
    <property type="evidence" value="ECO:0007669"/>
    <property type="project" value="InterPro"/>
</dbReference>
<dbReference type="Proteomes" id="UP000231057">
    <property type="component" value="Chromosome"/>
</dbReference>
<dbReference type="PANTHER" id="PTHR47649:SF1">
    <property type="entry name" value="RIBONUCLEASE D"/>
    <property type="match status" value="1"/>
</dbReference>
<dbReference type="RefSeq" id="WP_099799022.1">
    <property type="nucleotide sequence ID" value="NZ_CP018092.1"/>
</dbReference>
<accession>A0A2D2Q2F9</accession>
<dbReference type="Gene3D" id="3.30.420.10">
    <property type="entry name" value="Ribonuclease H-like superfamily/Ribonuclease H"/>
    <property type="match status" value="1"/>
</dbReference>
<dbReference type="OrthoDB" id="4224322at2"/>
<evidence type="ECO:0000313" key="2">
    <source>
        <dbReference type="EMBL" id="ATS18684.1"/>
    </source>
</evidence>
<dbReference type="CDD" id="cd06142">
    <property type="entry name" value="RNaseD_exo"/>
    <property type="match status" value="1"/>
</dbReference>
<gene>
    <name evidence="2" type="ORF">BRW62_07865</name>
</gene>
<reference evidence="3" key="2">
    <citation type="journal article" date="2022" name="Front. Microbiol.">
        <title>Comparative Genomic Analysis Revealed Distinct Molecular Components and Organization of CO2-Concentrating Mechanism in Thermophilic Cyanobacteria.</title>
        <authorList>
            <person name="Tang J."/>
            <person name="Zhou H."/>
            <person name="Yao D."/>
            <person name="Riaz S."/>
            <person name="You D."/>
            <person name="Klepacz-Smolka A."/>
            <person name="Daroch M."/>
        </authorList>
    </citation>
    <scope>NUCLEOTIDE SEQUENCE [LARGE SCALE GENOMIC DNA]</scope>
    <source>
        <strain evidence="3">PCC 6715</strain>
    </source>
</reference>
<dbReference type="SMART" id="SM00474">
    <property type="entry name" value="35EXOc"/>
    <property type="match status" value="1"/>
</dbReference>
<dbReference type="EMBL" id="CP018092">
    <property type="protein sequence ID" value="ATS18684.1"/>
    <property type="molecule type" value="Genomic_DNA"/>
</dbReference>
<dbReference type="InterPro" id="IPR012337">
    <property type="entry name" value="RNaseH-like_sf"/>
</dbReference>
<keyword evidence="3" id="KW-1185">Reference proteome</keyword>
<name>A0A2D2Q2F9_PARLV</name>
<organism evidence="2 3">
    <name type="scientific">Parathermosynechococcus lividus PCC 6715</name>
    <dbReference type="NCBI Taxonomy" id="1917166"/>
    <lineage>
        <taxon>Bacteria</taxon>
        <taxon>Bacillati</taxon>
        <taxon>Cyanobacteriota</taxon>
        <taxon>Cyanophyceae</taxon>
        <taxon>Acaryochloridales</taxon>
        <taxon>Thermosynechococcaceae</taxon>
        <taxon>Parathermosynechococcus</taxon>
    </lineage>
</organism>
<dbReference type="InterPro" id="IPR051086">
    <property type="entry name" value="RNase_D-like"/>
</dbReference>
<dbReference type="InterPro" id="IPR036397">
    <property type="entry name" value="RNaseH_sf"/>
</dbReference>
<dbReference type="GO" id="GO:0003676">
    <property type="term" value="F:nucleic acid binding"/>
    <property type="evidence" value="ECO:0007669"/>
    <property type="project" value="InterPro"/>
</dbReference>
<dbReference type="SUPFAM" id="SSF53098">
    <property type="entry name" value="Ribonuclease H-like"/>
    <property type="match status" value="1"/>
</dbReference>
<dbReference type="Pfam" id="PF01612">
    <property type="entry name" value="DNA_pol_A_exo1"/>
    <property type="match status" value="1"/>
</dbReference>
<reference evidence="2 3" key="1">
    <citation type="submission" date="2016-11" db="EMBL/GenBank/DDBJ databases">
        <title>Complete genome sequence of thermophilic cyanobacteria strain Synechococcus sp. PCC6715.</title>
        <authorList>
            <person name="Tang J."/>
            <person name="Daroch M."/>
            <person name="Liang Y."/>
            <person name="Jiang D."/>
            <person name="Shah M."/>
        </authorList>
    </citation>
    <scope>NUCLEOTIDE SEQUENCE [LARGE SCALE GENOMIC DNA]</scope>
    <source>
        <strain evidence="2 3">PCC 6715</strain>
    </source>
</reference>
<dbReference type="InterPro" id="IPR002562">
    <property type="entry name" value="3'-5'_exonuclease_dom"/>
</dbReference>
<dbReference type="PANTHER" id="PTHR47649">
    <property type="entry name" value="RIBONUCLEASE D"/>
    <property type="match status" value="1"/>
</dbReference>
<protein>
    <submittedName>
        <fullName evidence="2">Ribonuclease D</fullName>
    </submittedName>
</protein>
<dbReference type="AlphaFoldDB" id="A0A2D2Q2F9"/>
<proteinExistence type="predicted"/>